<dbReference type="PANTHER" id="PTHR48099:SF5">
    <property type="entry name" value="C-1-TETRAHYDROFOLATE SYNTHASE, CYTOPLASMIC"/>
    <property type="match status" value="1"/>
</dbReference>
<comment type="caution">
    <text evidence="12">Lacks conserved residue(s) required for the propagation of feature annotation.</text>
</comment>
<dbReference type="PROSITE" id="PS00767">
    <property type="entry name" value="THF_DHG_CYH_2"/>
    <property type="match status" value="1"/>
</dbReference>
<dbReference type="PANTHER" id="PTHR48099">
    <property type="entry name" value="C-1-TETRAHYDROFOLATE SYNTHASE, CYTOPLASMIC-RELATED"/>
    <property type="match status" value="1"/>
</dbReference>
<evidence type="ECO:0000256" key="4">
    <source>
        <dbReference type="ARBA" id="ARBA00022605"/>
    </source>
</evidence>
<dbReference type="FunFam" id="3.40.50.10860:FF:000005">
    <property type="entry name" value="C-1-tetrahydrofolate synthase, cytoplasmic, putative"/>
    <property type="match status" value="1"/>
</dbReference>
<feature type="binding site" evidence="12">
    <location>
        <position position="240"/>
    </location>
    <ligand>
        <name>NADP(+)</name>
        <dbReference type="ChEBI" id="CHEBI:58349"/>
    </ligand>
</feature>
<organism evidence="15 16">
    <name type="scientific">Enterovibrio norvegicus</name>
    <dbReference type="NCBI Taxonomy" id="188144"/>
    <lineage>
        <taxon>Bacteria</taxon>
        <taxon>Pseudomonadati</taxon>
        <taxon>Pseudomonadota</taxon>
        <taxon>Gammaproteobacteria</taxon>
        <taxon>Vibrionales</taxon>
        <taxon>Vibrionaceae</taxon>
        <taxon>Enterovibrio</taxon>
    </lineage>
</organism>
<evidence type="ECO:0000256" key="9">
    <source>
        <dbReference type="ARBA" id="ARBA00023102"/>
    </source>
</evidence>
<dbReference type="Pfam" id="PF00763">
    <property type="entry name" value="THF_DHG_CYH"/>
    <property type="match status" value="1"/>
</dbReference>
<dbReference type="EC" id="1.5.1.5" evidence="12"/>
<keyword evidence="4 12" id="KW-0028">Amino-acid biosynthesis</keyword>
<name>A0A2N7LGK0_9GAMM</name>
<keyword evidence="7 12" id="KW-0521">NADP</keyword>
<accession>A0A2N7LGK0</accession>
<dbReference type="Gene3D" id="3.40.50.720">
    <property type="entry name" value="NAD(P)-binding Rossmann-like Domain"/>
    <property type="match status" value="1"/>
</dbReference>
<dbReference type="GO" id="GO:0006164">
    <property type="term" value="P:purine nucleotide biosynthetic process"/>
    <property type="evidence" value="ECO:0007669"/>
    <property type="project" value="UniProtKB-KW"/>
</dbReference>
<keyword evidence="9 12" id="KW-0368">Histidine biosynthesis</keyword>
<evidence type="ECO:0000256" key="5">
    <source>
        <dbReference type="ARBA" id="ARBA00022755"/>
    </source>
</evidence>
<dbReference type="PRINTS" id="PR00085">
    <property type="entry name" value="THFDHDRGNASE"/>
</dbReference>
<dbReference type="EC" id="3.5.4.9" evidence="12"/>
<evidence type="ECO:0000256" key="1">
    <source>
        <dbReference type="ARBA" id="ARBA00004777"/>
    </source>
</evidence>
<keyword evidence="8 12" id="KW-0560">Oxidoreductase</keyword>
<feature type="domain" description="Tetrahydrofolate dehydrogenase/cyclohydrolase catalytic" evidence="13">
    <location>
        <begin position="14"/>
        <end position="129"/>
    </location>
</feature>
<dbReference type="SUPFAM" id="SSF51735">
    <property type="entry name" value="NAD(P)-binding Rossmann-fold domains"/>
    <property type="match status" value="1"/>
</dbReference>
<dbReference type="InterPro" id="IPR020630">
    <property type="entry name" value="THF_DH/CycHdrlase_cat_dom"/>
</dbReference>
<comment type="catalytic activity">
    <reaction evidence="12">
        <text>(6R)-5,10-methenyltetrahydrofolate + H2O = (6R)-10-formyltetrahydrofolate + H(+)</text>
        <dbReference type="Rhea" id="RHEA:23700"/>
        <dbReference type="ChEBI" id="CHEBI:15377"/>
        <dbReference type="ChEBI" id="CHEBI:15378"/>
        <dbReference type="ChEBI" id="CHEBI:57455"/>
        <dbReference type="ChEBI" id="CHEBI:195366"/>
        <dbReference type="EC" id="3.5.4.9"/>
    </reaction>
</comment>
<evidence type="ECO:0000259" key="14">
    <source>
        <dbReference type="Pfam" id="PF02882"/>
    </source>
</evidence>
<feature type="binding site" evidence="12">
    <location>
        <begin position="174"/>
        <end position="176"/>
    </location>
    <ligand>
        <name>NADP(+)</name>
        <dbReference type="ChEBI" id="CHEBI:58349"/>
    </ligand>
</feature>
<dbReference type="Proteomes" id="UP000235387">
    <property type="component" value="Unassembled WGS sequence"/>
</dbReference>
<dbReference type="InterPro" id="IPR036291">
    <property type="entry name" value="NAD(P)-bd_dom_sf"/>
</dbReference>
<dbReference type="GO" id="GO:0004488">
    <property type="term" value="F:methylenetetrahydrofolate dehydrogenase (NADP+) activity"/>
    <property type="evidence" value="ECO:0007669"/>
    <property type="project" value="UniProtKB-UniRule"/>
</dbReference>
<comment type="function">
    <text evidence="12">Catalyzes the oxidation of 5,10-methylenetetrahydrofolate to 5,10-methenyltetrahydrofolate and then the hydrolysis of 5,10-methenyltetrahydrofolate to 10-formyltetrahydrofolate.</text>
</comment>
<dbReference type="NCBIfam" id="NF010785">
    <property type="entry name" value="PRK14188.1"/>
    <property type="match status" value="1"/>
</dbReference>
<evidence type="ECO:0000256" key="12">
    <source>
        <dbReference type="HAMAP-Rule" id="MF_01576"/>
    </source>
</evidence>
<comment type="catalytic activity">
    <reaction evidence="12">
        <text>(6R)-5,10-methylene-5,6,7,8-tetrahydrofolate + NADP(+) = (6R)-5,10-methenyltetrahydrofolate + NADPH</text>
        <dbReference type="Rhea" id="RHEA:22812"/>
        <dbReference type="ChEBI" id="CHEBI:15636"/>
        <dbReference type="ChEBI" id="CHEBI:57455"/>
        <dbReference type="ChEBI" id="CHEBI:57783"/>
        <dbReference type="ChEBI" id="CHEBI:58349"/>
        <dbReference type="EC" id="1.5.1.5"/>
    </reaction>
</comment>
<evidence type="ECO:0000256" key="2">
    <source>
        <dbReference type="ARBA" id="ARBA00011738"/>
    </source>
</evidence>
<dbReference type="InterPro" id="IPR046346">
    <property type="entry name" value="Aminoacid_DH-like_N_sf"/>
</dbReference>
<evidence type="ECO:0000256" key="8">
    <source>
        <dbReference type="ARBA" id="ARBA00023002"/>
    </source>
</evidence>
<dbReference type="CDD" id="cd01080">
    <property type="entry name" value="NAD_bind_m-THF_DH_Cyclohyd"/>
    <property type="match status" value="1"/>
</dbReference>
<dbReference type="UniPathway" id="UPA00193"/>
<dbReference type="Pfam" id="PF02882">
    <property type="entry name" value="THF_DHG_CYH_C"/>
    <property type="match status" value="1"/>
</dbReference>
<evidence type="ECO:0000313" key="16">
    <source>
        <dbReference type="Proteomes" id="UP000235387"/>
    </source>
</evidence>
<dbReference type="HAMAP" id="MF_01576">
    <property type="entry name" value="THF_DHG_CYH"/>
    <property type="match status" value="1"/>
</dbReference>
<dbReference type="RefSeq" id="WP_102389805.1">
    <property type="nucleotide sequence ID" value="NZ_MDAL01000002.1"/>
</dbReference>
<dbReference type="GO" id="GO:0035999">
    <property type="term" value="P:tetrahydrofolate interconversion"/>
    <property type="evidence" value="ECO:0007669"/>
    <property type="project" value="UniProtKB-UniRule"/>
</dbReference>
<evidence type="ECO:0000259" key="13">
    <source>
        <dbReference type="Pfam" id="PF00763"/>
    </source>
</evidence>
<keyword evidence="11 12" id="KW-0511">Multifunctional enzyme</keyword>
<dbReference type="FunFam" id="3.40.50.720:FF:000006">
    <property type="entry name" value="Bifunctional protein FolD"/>
    <property type="match status" value="1"/>
</dbReference>
<evidence type="ECO:0000256" key="6">
    <source>
        <dbReference type="ARBA" id="ARBA00022801"/>
    </source>
</evidence>
<gene>
    <name evidence="12" type="primary">folD</name>
    <name evidence="15" type="ORF">BCT23_01275</name>
</gene>
<evidence type="ECO:0000256" key="11">
    <source>
        <dbReference type="ARBA" id="ARBA00023268"/>
    </source>
</evidence>
<dbReference type="EMBL" id="MDAL01000002">
    <property type="protein sequence ID" value="PMN94690.1"/>
    <property type="molecule type" value="Genomic_DNA"/>
</dbReference>
<dbReference type="InterPro" id="IPR020867">
    <property type="entry name" value="THF_DH/CycHdrlase_CS"/>
</dbReference>
<dbReference type="GO" id="GO:0005829">
    <property type="term" value="C:cytosol"/>
    <property type="evidence" value="ECO:0007669"/>
    <property type="project" value="TreeGrafter"/>
</dbReference>
<sequence length="295" mass="31493">MQTKTPTETPVKVIDGRQLSDLLLGEMTQEVKERTQKGYPQPGLAVVLVGEDPASTIYVRNKIRSAEKAGLFSLVIRLDASCSQQVLDDVVVELNEREDIHGILVQLPLPKHLSEARIINLIDPTKDVDGFHPVNVGLLASGQAKLVPCTPLGCMEILEREMGDVSGKHAVVIGRSNIVGKPMANLLLQANCTVSIVHSKTIDAAALCRQADILVAAVGVAELVDQNWVKPGAVVIDVGINATEIDGKRKLVGDVNFADVADKCRAITPVPGGVGPMTIACLIKNTLTAAKQHDM</sequence>
<protein>
    <recommendedName>
        <fullName evidence="12">Bifunctional protein FolD</fullName>
    </recommendedName>
    <domain>
        <recommendedName>
            <fullName evidence="12">Methylenetetrahydrofolate dehydrogenase</fullName>
            <ecNumber evidence="12">1.5.1.5</ecNumber>
        </recommendedName>
    </domain>
    <domain>
        <recommendedName>
            <fullName evidence="12">Methenyltetrahydrofolate cyclohydrolase</fullName>
            <ecNumber evidence="12">3.5.4.9</ecNumber>
        </recommendedName>
    </domain>
</protein>
<comment type="caution">
    <text evidence="15">The sequence shown here is derived from an EMBL/GenBank/DDBJ whole genome shotgun (WGS) entry which is preliminary data.</text>
</comment>
<keyword evidence="6 12" id="KW-0378">Hydrolase</keyword>
<dbReference type="InterPro" id="IPR000672">
    <property type="entry name" value="THF_DH/CycHdrlase"/>
</dbReference>
<dbReference type="AlphaFoldDB" id="A0A2N7LGK0"/>
<feature type="domain" description="Tetrahydrofolate dehydrogenase/cyclohydrolase NAD(P)-binding" evidence="14">
    <location>
        <begin position="148"/>
        <end position="293"/>
    </location>
</feature>
<dbReference type="GO" id="GO:0004477">
    <property type="term" value="F:methenyltetrahydrofolate cyclohydrolase activity"/>
    <property type="evidence" value="ECO:0007669"/>
    <property type="project" value="UniProtKB-UniRule"/>
</dbReference>
<evidence type="ECO:0000256" key="7">
    <source>
        <dbReference type="ARBA" id="ARBA00022857"/>
    </source>
</evidence>
<dbReference type="SUPFAM" id="SSF53223">
    <property type="entry name" value="Aminoacid dehydrogenase-like, N-terminal domain"/>
    <property type="match status" value="1"/>
</dbReference>
<evidence type="ECO:0000256" key="10">
    <source>
        <dbReference type="ARBA" id="ARBA00023167"/>
    </source>
</evidence>
<keyword evidence="5 12" id="KW-0658">Purine biosynthesis</keyword>
<evidence type="ECO:0000256" key="3">
    <source>
        <dbReference type="ARBA" id="ARBA00022563"/>
    </source>
</evidence>
<dbReference type="InterPro" id="IPR020631">
    <property type="entry name" value="THF_DH/CycHdrlase_NAD-bd_dom"/>
</dbReference>
<comment type="subunit">
    <text evidence="2 12">Homodimer.</text>
</comment>
<keyword evidence="10 12" id="KW-0486">Methionine biosynthesis</keyword>
<dbReference type="GO" id="GO:0000105">
    <property type="term" value="P:L-histidine biosynthetic process"/>
    <property type="evidence" value="ECO:0007669"/>
    <property type="project" value="UniProtKB-KW"/>
</dbReference>
<dbReference type="GO" id="GO:0009086">
    <property type="term" value="P:methionine biosynthetic process"/>
    <property type="evidence" value="ECO:0007669"/>
    <property type="project" value="UniProtKB-KW"/>
</dbReference>
<reference evidence="16" key="1">
    <citation type="submission" date="2016-07" db="EMBL/GenBank/DDBJ databases">
        <title>Nontailed viruses are major unrecognized killers of bacteria in the ocean.</title>
        <authorList>
            <person name="Kauffman K."/>
            <person name="Hussain F."/>
            <person name="Yang J."/>
            <person name="Arevalo P."/>
            <person name="Brown J."/>
            <person name="Cutler M."/>
            <person name="Kelly L."/>
            <person name="Polz M.F."/>
        </authorList>
    </citation>
    <scope>NUCLEOTIDE SEQUENCE [LARGE SCALE GENOMIC DNA]</scope>
    <source>
        <strain evidence="16">10N.261.45.A10</strain>
    </source>
</reference>
<proteinExistence type="inferred from homology"/>
<comment type="pathway">
    <text evidence="1 12">One-carbon metabolism; tetrahydrofolate interconversion.</text>
</comment>
<dbReference type="STRING" id="1190603.A1OO_06200"/>
<evidence type="ECO:0000313" key="15">
    <source>
        <dbReference type="EMBL" id="PMN94690.1"/>
    </source>
</evidence>
<dbReference type="Gene3D" id="3.40.50.10860">
    <property type="entry name" value="Leucine Dehydrogenase, chain A, domain 1"/>
    <property type="match status" value="1"/>
</dbReference>
<keyword evidence="3 12" id="KW-0554">One-carbon metabolism</keyword>
<comment type="similarity">
    <text evidence="12">Belongs to the tetrahydrofolate dehydrogenase/cyclohydrolase family.</text>
</comment>